<comment type="pathway">
    <text evidence="1">Metabolic intermediate biosynthesis; chorismate biosynthesis; chorismate from D-erythrose 4-phosphate and phosphoenolpyruvate: step 4/7.</text>
</comment>
<dbReference type="STRING" id="1437603.GCA_000771525_01182"/>
<dbReference type="eggNOG" id="COG0169">
    <property type="taxonomic scope" value="Bacteria"/>
</dbReference>
<sequence length="329" mass="35657">MPIDENRRCAVLGKPIGHSLSPVLHQAAYRVLDLRGWRYDRIEMDEDGLPAFLSALDDGWAGLSLTMPLKRTVMTLGTPCDRWSSELRVANTVVLGGDDGPLLFNTDVDGIRLALSHAREHSRGSVQPVGDRLDVVILGNGNTALSALAAVSMMARDLHVVVAARHPESRTTLRDFARQRSDRMTLETTVLDGSLRCIAEADIVISTLPAHAADPLARRVAPETTGNVTAQDGTAPLTPKRGAMLLDVAYDPHPSLLGHRWSQAGGLSIGGEEMLLYQAIGQVHRMTATSRGGDPRTVSWPREGFSPTDGHEVDVVLENAMRTALWEAM</sequence>
<keyword evidence="2" id="KW-0028">Amino-acid biosynthesis</keyword>
<evidence type="ECO:0000313" key="4">
    <source>
        <dbReference type="EMBL" id="KFI76851.1"/>
    </source>
</evidence>
<evidence type="ECO:0000313" key="5">
    <source>
        <dbReference type="Proteomes" id="UP000029082"/>
    </source>
</evidence>
<evidence type="ECO:0000256" key="1">
    <source>
        <dbReference type="ARBA" id="ARBA00004871"/>
    </source>
</evidence>
<dbReference type="GO" id="GO:0009423">
    <property type="term" value="P:chorismate biosynthetic process"/>
    <property type="evidence" value="ECO:0007669"/>
    <property type="project" value="TreeGrafter"/>
</dbReference>
<evidence type="ECO:0000259" key="3">
    <source>
        <dbReference type="Pfam" id="PF08501"/>
    </source>
</evidence>
<dbReference type="InterPro" id="IPR013708">
    <property type="entry name" value="Shikimate_DH-bd_N"/>
</dbReference>
<accession>A0A087C0Q1</accession>
<name>A0A087C0Q1_9BIFI</name>
<evidence type="ECO:0000256" key="2">
    <source>
        <dbReference type="ARBA" id="ARBA00023141"/>
    </source>
</evidence>
<dbReference type="GO" id="GO:0005829">
    <property type="term" value="C:cytosol"/>
    <property type="evidence" value="ECO:0007669"/>
    <property type="project" value="TreeGrafter"/>
</dbReference>
<proteinExistence type="predicted"/>
<dbReference type="AlphaFoldDB" id="A0A087C0Q1"/>
<keyword evidence="4" id="KW-0560">Oxidoreductase</keyword>
<keyword evidence="2" id="KW-0057">Aromatic amino acid biosynthesis</keyword>
<dbReference type="InterPro" id="IPR022893">
    <property type="entry name" value="Shikimate_DH_fam"/>
</dbReference>
<dbReference type="SUPFAM" id="SSF51735">
    <property type="entry name" value="NAD(P)-binding Rossmann-fold domains"/>
    <property type="match status" value="1"/>
</dbReference>
<keyword evidence="5" id="KW-1185">Reference proteome</keyword>
<protein>
    <submittedName>
        <fullName evidence="4">Shikimate 5-dehydrogenase</fullName>
        <ecNumber evidence="4">1.1.1.25</ecNumber>
    </submittedName>
</protein>
<organism evidence="4 5">
    <name type="scientific">Bifidobacterium mongoliense DSM 21395</name>
    <dbReference type="NCBI Taxonomy" id="1437603"/>
    <lineage>
        <taxon>Bacteria</taxon>
        <taxon>Bacillati</taxon>
        <taxon>Actinomycetota</taxon>
        <taxon>Actinomycetes</taxon>
        <taxon>Bifidobacteriales</taxon>
        <taxon>Bifidobacteriaceae</taxon>
        <taxon>Bifidobacterium</taxon>
    </lineage>
</organism>
<reference evidence="4 5" key="1">
    <citation type="submission" date="2014-03" db="EMBL/GenBank/DDBJ databases">
        <title>Genomics of Bifidobacteria.</title>
        <authorList>
            <person name="Ventura M."/>
            <person name="Milani C."/>
            <person name="Lugli G.A."/>
        </authorList>
    </citation>
    <scope>NUCLEOTIDE SEQUENCE [LARGE SCALE GENOMIC DNA]</scope>
    <source>
        <strain evidence="4 5">DSM 21395</strain>
    </source>
</reference>
<dbReference type="Gene3D" id="3.40.50.720">
    <property type="entry name" value="NAD(P)-binding Rossmann-like Domain"/>
    <property type="match status" value="1"/>
</dbReference>
<feature type="domain" description="Shikimate dehydrogenase substrate binding N-terminal" evidence="3">
    <location>
        <begin position="11"/>
        <end position="93"/>
    </location>
</feature>
<dbReference type="PANTHER" id="PTHR21089">
    <property type="entry name" value="SHIKIMATE DEHYDROGENASE"/>
    <property type="match status" value="1"/>
</dbReference>
<dbReference type="RefSeq" id="WP_033512134.1">
    <property type="nucleotide sequence ID" value="NZ_JDUO01000003.1"/>
</dbReference>
<dbReference type="GeneID" id="93094303"/>
<dbReference type="Gene3D" id="3.40.50.10860">
    <property type="entry name" value="Leucine Dehydrogenase, chain A, domain 1"/>
    <property type="match status" value="1"/>
</dbReference>
<dbReference type="GO" id="GO:0050661">
    <property type="term" value="F:NADP binding"/>
    <property type="evidence" value="ECO:0007669"/>
    <property type="project" value="TreeGrafter"/>
</dbReference>
<dbReference type="Pfam" id="PF08501">
    <property type="entry name" value="Shikimate_dh_N"/>
    <property type="match status" value="1"/>
</dbReference>
<dbReference type="GO" id="GO:0004764">
    <property type="term" value="F:shikimate 3-dehydrogenase (NADP+) activity"/>
    <property type="evidence" value="ECO:0007669"/>
    <property type="project" value="UniProtKB-EC"/>
</dbReference>
<comment type="caution">
    <text evidence="4">The sequence shown here is derived from an EMBL/GenBank/DDBJ whole genome shotgun (WGS) entry which is preliminary data.</text>
</comment>
<dbReference type="SUPFAM" id="SSF53223">
    <property type="entry name" value="Aminoacid dehydrogenase-like, N-terminal domain"/>
    <property type="match status" value="1"/>
</dbReference>
<dbReference type="EMBL" id="JGZE01000011">
    <property type="protein sequence ID" value="KFI76851.1"/>
    <property type="molecule type" value="Genomic_DNA"/>
</dbReference>
<dbReference type="GO" id="GO:0009073">
    <property type="term" value="P:aromatic amino acid family biosynthetic process"/>
    <property type="evidence" value="ECO:0007669"/>
    <property type="project" value="UniProtKB-KW"/>
</dbReference>
<gene>
    <name evidence="4" type="ORF">BMON_0757</name>
</gene>
<dbReference type="Proteomes" id="UP000029082">
    <property type="component" value="Unassembled WGS sequence"/>
</dbReference>
<dbReference type="InterPro" id="IPR036291">
    <property type="entry name" value="NAD(P)-bd_dom_sf"/>
</dbReference>
<dbReference type="EC" id="1.1.1.25" evidence="4"/>
<dbReference type="InterPro" id="IPR046346">
    <property type="entry name" value="Aminoacid_DH-like_N_sf"/>
</dbReference>
<dbReference type="GO" id="GO:0019632">
    <property type="term" value="P:shikimate metabolic process"/>
    <property type="evidence" value="ECO:0007669"/>
    <property type="project" value="TreeGrafter"/>
</dbReference>
<dbReference type="PANTHER" id="PTHR21089:SF1">
    <property type="entry name" value="BIFUNCTIONAL 3-DEHYDROQUINATE DEHYDRATASE_SHIKIMATE DEHYDROGENASE, CHLOROPLASTIC"/>
    <property type="match status" value="1"/>
</dbReference>